<reference evidence="1" key="1">
    <citation type="journal article" date="2012" name="Nature">
        <title>The oyster genome reveals stress adaptation and complexity of shell formation.</title>
        <authorList>
            <person name="Zhang G."/>
            <person name="Fang X."/>
            <person name="Guo X."/>
            <person name="Li L."/>
            <person name="Luo R."/>
            <person name="Xu F."/>
            <person name="Yang P."/>
            <person name="Zhang L."/>
            <person name="Wang X."/>
            <person name="Qi H."/>
            <person name="Xiong Z."/>
            <person name="Que H."/>
            <person name="Xie Y."/>
            <person name="Holland P.W."/>
            <person name="Paps J."/>
            <person name="Zhu Y."/>
            <person name="Wu F."/>
            <person name="Chen Y."/>
            <person name="Wang J."/>
            <person name="Peng C."/>
            <person name="Meng J."/>
            <person name="Yang L."/>
            <person name="Liu J."/>
            <person name="Wen B."/>
            <person name="Zhang N."/>
            <person name="Huang Z."/>
            <person name="Zhu Q."/>
            <person name="Feng Y."/>
            <person name="Mount A."/>
            <person name="Hedgecock D."/>
            <person name="Xu Z."/>
            <person name="Liu Y."/>
            <person name="Domazet-Loso T."/>
            <person name="Du Y."/>
            <person name="Sun X."/>
            <person name="Zhang S."/>
            <person name="Liu B."/>
            <person name="Cheng P."/>
            <person name="Jiang X."/>
            <person name="Li J."/>
            <person name="Fan D."/>
            <person name="Wang W."/>
            <person name="Fu W."/>
            <person name="Wang T."/>
            <person name="Wang B."/>
            <person name="Zhang J."/>
            <person name="Peng Z."/>
            <person name="Li Y."/>
            <person name="Li N."/>
            <person name="Wang J."/>
            <person name="Chen M."/>
            <person name="He Y."/>
            <person name="Tan F."/>
            <person name="Song X."/>
            <person name="Zheng Q."/>
            <person name="Huang R."/>
            <person name="Yang H."/>
            <person name="Du X."/>
            <person name="Chen L."/>
            <person name="Yang M."/>
            <person name="Gaffney P.M."/>
            <person name="Wang S."/>
            <person name="Luo L."/>
            <person name="She Z."/>
            <person name="Ming Y."/>
            <person name="Huang W."/>
            <person name="Zhang S."/>
            <person name="Huang B."/>
            <person name="Zhang Y."/>
            <person name="Qu T."/>
            <person name="Ni P."/>
            <person name="Miao G."/>
            <person name="Wang J."/>
            <person name="Wang Q."/>
            <person name="Steinberg C.E."/>
            <person name="Wang H."/>
            <person name="Li N."/>
            <person name="Qian L."/>
            <person name="Zhang G."/>
            <person name="Li Y."/>
            <person name="Yang H."/>
            <person name="Liu X."/>
            <person name="Wang J."/>
            <person name="Yin Y."/>
            <person name="Wang J."/>
        </authorList>
    </citation>
    <scope>NUCLEOTIDE SEQUENCE [LARGE SCALE GENOMIC DNA]</scope>
    <source>
        <strain evidence="1">05x7-T-G4-1.051#20</strain>
    </source>
</reference>
<name>K1PBW1_MAGGI</name>
<organism evidence="1">
    <name type="scientific">Magallana gigas</name>
    <name type="common">Pacific oyster</name>
    <name type="synonym">Crassostrea gigas</name>
    <dbReference type="NCBI Taxonomy" id="29159"/>
    <lineage>
        <taxon>Eukaryota</taxon>
        <taxon>Metazoa</taxon>
        <taxon>Spiralia</taxon>
        <taxon>Lophotrochozoa</taxon>
        <taxon>Mollusca</taxon>
        <taxon>Bivalvia</taxon>
        <taxon>Autobranchia</taxon>
        <taxon>Pteriomorphia</taxon>
        <taxon>Ostreida</taxon>
        <taxon>Ostreoidea</taxon>
        <taxon>Ostreidae</taxon>
        <taxon>Magallana</taxon>
    </lineage>
</organism>
<proteinExistence type="predicted"/>
<dbReference type="HOGENOM" id="CLU_1397590_0_0_1"/>
<gene>
    <name evidence="1" type="ORF">CGI_10010209</name>
</gene>
<evidence type="ECO:0000313" key="1">
    <source>
        <dbReference type="EMBL" id="EKC18973.1"/>
    </source>
</evidence>
<accession>K1PBW1</accession>
<protein>
    <submittedName>
        <fullName evidence="1">Uncharacterized protein</fullName>
    </submittedName>
</protein>
<dbReference type="InParanoid" id="K1PBW1"/>
<sequence length="195" mass="21047">MVGKFVAVLFLVCCLALASEALILPHCPHGQTQVGYCGPHTWWRCSVGNCYPVNSGFGVCCKWFSPRVAPAYESGCPTGFVGVGICLYPNNKCTIGFCHQDPFKIPEAFVGVCCIRTRLVPSSGGCPPGLVFVGECSFPFGGCAVGNCYEPHPESMFSGLCCVRPGYYRYVIVIAIEAEKLDRSKSLKGHGHDFD</sequence>
<dbReference type="AlphaFoldDB" id="K1PBW1"/>
<dbReference type="EMBL" id="JH818458">
    <property type="protein sequence ID" value="EKC18973.1"/>
    <property type="molecule type" value="Genomic_DNA"/>
</dbReference>